<evidence type="ECO:0000313" key="2">
    <source>
        <dbReference type="Proteomes" id="UP000188246"/>
    </source>
</evidence>
<name>A0A1Q2D8U9_9ENTE</name>
<dbReference type="Gene3D" id="3.40.50.300">
    <property type="entry name" value="P-loop containing nucleotide triphosphate hydrolases"/>
    <property type="match status" value="1"/>
</dbReference>
<dbReference type="Proteomes" id="UP000188246">
    <property type="component" value="Chromosome"/>
</dbReference>
<sequence length="308" mass="35031">MTLTKQLVAAQPQLVNFFLKVASKKQISHSYIIEGQDSILLYDVGLWLAQLLLCEQPNPDGSPCGECLTCRRVVQFDYPDVLTITPEGQTIKVDQVREMKQLLTKSGMEGKQKILIIQSAEKMTVSSANTLLKFIEEPEGDMFILFLTNNSQRLLPTIQSRCQLVSLAPVVKQVMISQLVAQQIPEGSAKLLAELCPSLETAVELFNDEWFNNAKDVVQKWFDQLQSNNPLAFITVQQYLVKLAKEKPQQLLVFDLLVAYYRLDMEKAKMYQITKTQTIELILTSRRKLDANVSFQNVAEQLVWRIMA</sequence>
<dbReference type="InterPro" id="IPR027417">
    <property type="entry name" value="P-loop_NTPase"/>
</dbReference>
<dbReference type="GO" id="GO:0006261">
    <property type="term" value="P:DNA-templated DNA replication"/>
    <property type="evidence" value="ECO:0007669"/>
    <property type="project" value="TreeGrafter"/>
</dbReference>
<proteinExistence type="predicted"/>
<dbReference type="InterPro" id="IPR050238">
    <property type="entry name" value="DNA_Rep/Repair_Clamp_Loader"/>
</dbReference>
<dbReference type="STRING" id="633807.BW732_08920"/>
<dbReference type="PANTHER" id="PTHR11669">
    <property type="entry name" value="REPLICATION FACTOR C / DNA POLYMERASE III GAMMA-TAU SUBUNIT"/>
    <property type="match status" value="1"/>
</dbReference>
<evidence type="ECO:0008006" key="3">
    <source>
        <dbReference type="Google" id="ProtNLM"/>
    </source>
</evidence>
<organism evidence="1 2">
    <name type="scientific">Vagococcus penaei</name>
    <dbReference type="NCBI Taxonomy" id="633807"/>
    <lineage>
        <taxon>Bacteria</taxon>
        <taxon>Bacillati</taxon>
        <taxon>Bacillota</taxon>
        <taxon>Bacilli</taxon>
        <taxon>Lactobacillales</taxon>
        <taxon>Enterococcaceae</taxon>
        <taxon>Vagococcus</taxon>
    </lineage>
</organism>
<protein>
    <recommendedName>
        <fullName evidence="3">DNA polymerase III subunit delta</fullName>
    </recommendedName>
</protein>
<accession>A0A1Q2D8U9</accession>
<dbReference type="Pfam" id="PF13177">
    <property type="entry name" value="DNA_pol3_delta2"/>
    <property type="match status" value="1"/>
</dbReference>
<keyword evidence="2" id="KW-1185">Reference proteome</keyword>
<dbReference type="EMBL" id="CP019609">
    <property type="protein sequence ID" value="AQP54816.1"/>
    <property type="molecule type" value="Genomic_DNA"/>
</dbReference>
<reference evidence="1 2" key="1">
    <citation type="journal article" date="2010" name="Int. J. Syst. Evol. Microbiol.">
        <title>Vagococcus penaei sp. nov., isolated from spoilage microbiota of cooked shrimp (Penaeus vannamei).</title>
        <authorList>
            <person name="Jaffres E."/>
            <person name="Prevost H."/>
            <person name="Rossero A."/>
            <person name="Joffraud J.J."/>
            <person name="Dousset X."/>
        </authorList>
    </citation>
    <scope>NUCLEOTIDE SEQUENCE [LARGE SCALE GENOMIC DNA]</scope>
    <source>
        <strain evidence="1 2">CD276</strain>
    </source>
</reference>
<dbReference type="PANTHER" id="PTHR11669:SF8">
    <property type="entry name" value="DNA POLYMERASE III SUBUNIT DELTA"/>
    <property type="match status" value="1"/>
</dbReference>
<gene>
    <name evidence="1" type="ORF">BW732_08920</name>
</gene>
<dbReference type="KEGG" id="vpi:BW732_08920"/>
<dbReference type="AlphaFoldDB" id="A0A1Q2D8U9"/>
<evidence type="ECO:0000313" key="1">
    <source>
        <dbReference type="EMBL" id="AQP54816.1"/>
    </source>
</evidence>
<dbReference type="SUPFAM" id="SSF52540">
    <property type="entry name" value="P-loop containing nucleoside triphosphate hydrolases"/>
    <property type="match status" value="1"/>
</dbReference>